<dbReference type="Proteomes" id="UP000473278">
    <property type="component" value="Unassembled WGS sequence"/>
</dbReference>
<comment type="caution">
    <text evidence="2">The sequence shown here is derived from an EMBL/GenBank/DDBJ whole genome shotgun (WGS) entry which is preliminary data.</text>
</comment>
<evidence type="ECO:0000313" key="3">
    <source>
        <dbReference type="Proteomes" id="UP000473278"/>
    </source>
</evidence>
<dbReference type="AlphaFoldDB" id="A0A6M1T7Z8"/>
<dbReference type="RefSeq" id="WP_165140721.1">
    <property type="nucleotide sequence ID" value="NZ_JAALLT010000002.1"/>
</dbReference>
<evidence type="ECO:0000313" key="2">
    <source>
        <dbReference type="EMBL" id="NGP76403.1"/>
    </source>
</evidence>
<feature type="transmembrane region" description="Helical" evidence="1">
    <location>
        <begin position="69"/>
        <end position="86"/>
    </location>
</feature>
<sequence>MAWDALLLSFVGFYCGYRCYNYAEGSDRLKFLGLSIAALVFATTQASVVVDGWLDAIDLTLYSDIVVEWGHIIALAFVLSALAVFIRQSKPVFAQFPLVYAALPLFIVLSYVLVANTYALKDWLLSIYQGGAILVALLMYSVYTYREKRYMYILVGIILFLITFIIYWYIPGVNENTGWLWKTLLISSLLMTLYGYEYARKKNPSSKDTIQI</sequence>
<proteinExistence type="predicted"/>
<keyword evidence="1" id="KW-0812">Transmembrane</keyword>
<organism evidence="2 3">
    <name type="scientific">Halalkalibaculum roseum</name>
    <dbReference type="NCBI Taxonomy" id="2709311"/>
    <lineage>
        <taxon>Bacteria</taxon>
        <taxon>Pseudomonadati</taxon>
        <taxon>Balneolota</taxon>
        <taxon>Balneolia</taxon>
        <taxon>Balneolales</taxon>
        <taxon>Balneolaceae</taxon>
        <taxon>Halalkalibaculum</taxon>
    </lineage>
</organism>
<keyword evidence="1" id="KW-1133">Transmembrane helix</keyword>
<keyword evidence="1" id="KW-0472">Membrane</keyword>
<keyword evidence="3" id="KW-1185">Reference proteome</keyword>
<evidence type="ECO:0008006" key="4">
    <source>
        <dbReference type="Google" id="ProtNLM"/>
    </source>
</evidence>
<name>A0A6M1T7Z8_9BACT</name>
<feature type="transmembrane region" description="Helical" evidence="1">
    <location>
        <begin position="98"/>
        <end position="119"/>
    </location>
</feature>
<feature type="transmembrane region" description="Helical" evidence="1">
    <location>
        <begin position="125"/>
        <end position="143"/>
    </location>
</feature>
<reference evidence="2 3" key="1">
    <citation type="submission" date="2020-02" db="EMBL/GenBank/DDBJ databases">
        <title>Balneolaceae bacterium YR4-1, complete genome.</title>
        <authorList>
            <person name="Li Y."/>
            <person name="Wu S."/>
        </authorList>
    </citation>
    <scope>NUCLEOTIDE SEQUENCE [LARGE SCALE GENOMIC DNA]</scope>
    <source>
        <strain evidence="2 3">YR4-1</strain>
    </source>
</reference>
<accession>A0A6M1T7Z8</accession>
<feature type="transmembrane region" description="Helical" evidence="1">
    <location>
        <begin position="150"/>
        <end position="170"/>
    </location>
</feature>
<protein>
    <recommendedName>
        <fullName evidence="4">DUF998 domain-containing protein</fullName>
    </recommendedName>
</protein>
<feature type="transmembrane region" description="Helical" evidence="1">
    <location>
        <begin position="31"/>
        <end position="49"/>
    </location>
</feature>
<feature type="transmembrane region" description="Helical" evidence="1">
    <location>
        <begin position="176"/>
        <end position="196"/>
    </location>
</feature>
<dbReference type="EMBL" id="JAALLT010000002">
    <property type="protein sequence ID" value="NGP76403.1"/>
    <property type="molecule type" value="Genomic_DNA"/>
</dbReference>
<gene>
    <name evidence="2" type="ORF">G3570_07155</name>
</gene>
<evidence type="ECO:0000256" key="1">
    <source>
        <dbReference type="SAM" id="Phobius"/>
    </source>
</evidence>